<dbReference type="NCBIfam" id="TIGR02467">
    <property type="entry name" value="CbiE"/>
    <property type="match status" value="1"/>
</dbReference>
<dbReference type="GO" id="GO:0009236">
    <property type="term" value="P:cobalamin biosynthetic process"/>
    <property type="evidence" value="ECO:0007669"/>
    <property type="project" value="UniProtKB-UniPathway"/>
</dbReference>
<keyword evidence="3 7" id="KW-0489">Methyltransferase</keyword>
<evidence type="ECO:0000256" key="4">
    <source>
        <dbReference type="ARBA" id="ARBA00022679"/>
    </source>
</evidence>
<dbReference type="InterPro" id="IPR029063">
    <property type="entry name" value="SAM-dependent_MTases_sf"/>
</dbReference>
<dbReference type="KEGG" id="dov:DSCO28_10530"/>
<evidence type="ECO:0000313" key="8">
    <source>
        <dbReference type="Proteomes" id="UP000425960"/>
    </source>
</evidence>
<dbReference type="PANTHER" id="PTHR43182:SF1">
    <property type="entry name" value="COBALT-PRECORRIN-7 C(5)-METHYLTRANSFERASE"/>
    <property type="match status" value="1"/>
</dbReference>
<dbReference type="Gene3D" id="3.30.950.10">
    <property type="entry name" value="Methyltransferase, Cobalt-precorrin-4 Transmethylase, Domain 2"/>
    <property type="match status" value="1"/>
</dbReference>
<evidence type="ECO:0000259" key="6">
    <source>
        <dbReference type="Pfam" id="PF00590"/>
    </source>
</evidence>
<evidence type="ECO:0000313" key="7">
    <source>
        <dbReference type="EMBL" id="BBO80487.1"/>
    </source>
</evidence>
<dbReference type="GO" id="GO:0008276">
    <property type="term" value="F:protein methyltransferase activity"/>
    <property type="evidence" value="ECO:0007669"/>
    <property type="project" value="InterPro"/>
</dbReference>
<dbReference type="InterPro" id="IPR006365">
    <property type="entry name" value="Cbl_synth_CobL"/>
</dbReference>
<dbReference type="InterPro" id="IPR014777">
    <property type="entry name" value="4pyrrole_Mease_sub1"/>
</dbReference>
<dbReference type="CDD" id="cd02440">
    <property type="entry name" value="AdoMet_MTases"/>
    <property type="match status" value="1"/>
</dbReference>
<dbReference type="SUPFAM" id="SSF53335">
    <property type="entry name" value="S-adenosyl-L-methionine-dependent methyltransferases"/>
    <property type="match status" value="1"/>
</dbReference>
<dbReference type="Gene3D" id="3.40.1010.10">
    <property type="entry name" value="Cobalt-precorrin-4 Transmethylase, Domain 1"/>
    <property type="match status" value="1"/>
</dbReference>
<proteinExistence type="predicted"/>
<dbReference type="PIRSF" id="PIRSF036428">
    <property type="entry name" value="CobL"/>
    <property type="match status" value="1"/>
</dbReference>
<dbReference type="Pfam" id="PF00590">
    <property type="entry name" value="TP_methylase"/>
    <property type="match status" value="1"/>
</dbReference>
<gene>
    <name evidence="7" type="primary">cbiET</name>
    <name evidence="7" type="ORF">DSCO28_10530</name>
</gene>
<dbReference type="GO" id="GO:0032259">
    <property type="term" value="P:methylation"/>
    <property type="evidence" value="ECO:0007669"/>
    <property type="project" value="UniProtKB-KW"/>
</dbReference>
<dbReference type="InterPro" id="IPR012818">
    <property type="entry name" value="CbiE"/>
</dbReference>
<dbReference type="InterPro" id="IPR014008">
    <property type="entry name" value="Cbl_synth_MTase_CbiT"/>
</dbReference>
<dbReference type="InterPro" id="IPR050714">
    <property type="entry name" value="Cobalamin_biosynth_MTase"/>
</dbReference>
<keyword evidence="2" id="KW-0169">Cobalamin biosynthesis</keyword>
<dbReference type="AlphaFoldDB" id="A0A5K7ZKH7"/>
<dbReference type="InterPro" id="IPR000878">
    <property type="entry name" value="4pyrrol_Mease"/>
</dbReference>
<dbReference type="CDD" id="cd11644">
    <property type="entry name" value="Precorrin-6Y-MT"/>
    <property type="match status" value="1"/>
</dbReference>
<dbReference type="EMBL" id="AP021876">
    <property type="protein sequence ID" value="BBO80487.1"/>
    <property type="molecule type" value="Genomic_DNA"/>
</dbReference>
<comment type="pathway">
    <text evidence="1">Cofactor biosynthesis; adenosylcobalamin biosynthesis.</text>
</comment>
<evidence type="ECO:0000256" key="2">
    <source>
        <dbReference type="ARBA" id="ARBA00022573"/>
    </source>
</evidence>
<dbReference type="InterPro" id="IPR014776">
    <property type="entry name" value="4pyrrole_Mease_sub2"/>
</dbReference>
<feature type="domain" description="Tetrapyrrole methylase" evidence="6">
    <location>
        <begin position="5"/>
        <end position="188"/>
    </location>
</feature>
<keyword evidence="5" id="KW-0949">S-adenosyl-L-methionine</keyword>
<sequence>MSPPITIIGTGVSPDNLTARQMAIIGGADILVGGERLLAPFAHLKCRQRIIDKDLKGLGDFLEQQMAANAIVVLTSGDPLFFGIGAFLARRLGTENIRVMPNVSAVACAFARLGEPWQDVRVVSLHGRSHTGTMLRHLATGETVAVYTDPAHGPAWLADLLIRNGFSDLSLCVLEQLGTPLEKILRLTPETARQTVFSDLNLVVLKPDPSRQQQPDLFPGMPDDRFVHENGLITKAEIRAVSLSRLRLFDRAVFWDLGAGSGSVSIEAGQFITRGSIVAVEQHARRVGHIRENRRRFGIGNLTVVEARLPDGLAGLPDPDRVFIGGGGSNLAAIVQIAAQRLKPGGIIVINTVLIDTLTIARQTLLDLGFEIDMIQLQVNRATPMPFSHRFEAANPVWIITGSRPQ</sequence>
<accession>A0A5K7ZKH7</accession>
<reference evidence="7 8" key="1">
    <citation type="submission" date="2019-11" db="EMBL/GenBank/DDBJ databases">
        <title>Comparative genomics of hydrocarbon-degrading Desulfosarcina strains.</title>
        <authorList>
            <person name="Watanabe M."/>
            <person name="Kojima H."/>
            <person name="Fukui M."/>
        </authorList>
    </citation>
    <scope>NUCLEOTIDE SEQUENCE [LARGE SCALE GENOMIC DNA]</scope>
    <source>
        <strain evidence="7 8">28bB2T</strain>
    </source>
</reference>
<evidence type="ECO:0000256" key="1">
    <source>
        <dbReference type="ARBA" id="ARBA00004953"/>
    </source>
</evidence>
<dbReference type="Proteomes" id="UP000425960">
    <property type="component" value="Chromosome"/>
</dbReference>
<evidence type="ECO:0000256" key="3">
    <source>
        <dbReference type="ARBA" id="ARBA00022603"/>
    </source>
</evidence>
<keyword evidence="4" id="KW-0808">Transferase</keyword>
<dbReference type="PANTHER" id="PTHR43182">
    <property type="entry name" value="COBALT-PRECORRIN-6B C(15)-METHYLTRANSFERASE (DECARBOXYLATING)"/>
    <property type="match status" value="1"/>
</dbReference>
<dbReference type="NCBIfam" id="TIGR02469">
    <property type="entry name" value="CbiT"/>
    <property type="match status" value="1"/>
</dbReference>
<dbReference type="InterPro" id="IPR035996">
    <property type="entry name" value="4pyrrol_Methylase_sf"/>
</dbReference>
<protein>
    <submittedName>
        <fullName evidence="7">Precorrin-6Y-methylase</fullName>
    </submittedName>
</protein>
<dbReference type="RefSeq" id="WP_155321428.1">
    <property type="nucleotide sequence ID" value="NZ_AP021876.1"/>
</dbReference>
<evidence type="ECO:0000256" key="5">
    <source>
        <dbReference type="ARBA" id="ARBA00022691"/>
    </source>
</evidence>
<name>A0A5K7ZKH7_9BACT</name>
<dbReference type="SUPFAM" id="SSF53790">
    <property type="entry name" value="Tetrapyrrole methylase"/>
    <property type="match status" value="1"/>
</dbReference>
<dbReference type="Gene3D" id="3.40.50.150">
    <property type="entry name" value="Vaccinia Virus protein VP39"/>
    <property type="match status" value="1"/>
</dbReference>
<organism evidence="7 8">
    <name type="scientific">Desulfosarcina ovata subsp. sediminis</name>
    <dbReference type="NCBI Taxonomy" id="885957"/>
    <lineage>
        <taxon>Bacteria</taxon>
        <taxon>Pseudomonadati</taxon>
        <taxon>Thermodesulfobacteriota</taxon>
        <taxon>Desulfobacteria</taxon>
        <taxon>Desulfobacterales</taxon>
        <taxon>Desulfosarcinaceae</taxon>
        <taxon>Desulfosarcina</taxon>
    </lineage>
</organism>
<dbReference type="UniPathway" id="UPA00148"/>